<feature type="region of interest" description="Disordered" evidence="1">
    <location>
        <begin position="296"/>
        <end position="381"/>
    </location>
</feature>
<feature type="compositionally biased region" description="Polar residues" evidence="1">
    <location>
        <begin position="107"/>
        <end position="127"/>
    </location>
</feature>
<evidence type="ECO:0000313" key="3">
    <source>
        <dbReference type="Proteomes" id="UP000735302"/>
    </source>
</evidence>
<reference evidence="2 3" key="1">
    <citation type="journal article" date="2021" name="Elife">
        <title>Chloroplast acquisition without the gene transfer in kleptoplastic sea slugs, Plakobranchus ocellatus.</title>
        <authorList>
            <person name="Maeda T."/>
            <person name="Takahashi S."/>
            <person name="Yoshida T."/>
            <person name="Shimamura S."/>
            <person name="Takaki Y."/>
            <person name="Nagai Y."/>
            <person name="Toyoda A."/>
            <person name="Suzuki Y."/>
            <person name="Arimoto A."/>
            <person name="Ishii H."/>
            <person name="Satoh N."/>
            <person name="Nishiyama T."/>
            <person name="Hasebe M."/>
            <person name="Maruyama T."/>
            <person name="Minagawa J."/>
            <person name="Obokata J."/>
            <person name="Shigenobu S."/>
        </authorList>
    </citation>
    <scope>NUCLEOTIDE SEQUENCE [LARGE SCALE GENOMIC DNA]</scope>
</reference>
<evidence type="ECO:0000256" key="1">
    <source>
        <dbReference type="SAM" id="MobiDB-lite"/>
    </source>
</evidence>
<keyword evidence="3" id="KW-1185">Reference proteome</keyword>
<feature type="compositionally biased region" description="Low complexity" evidence="1">
    <location>
        <begin position="296"/>
        <end position="307"/>
    </location>
</feature>
<feature type="compositionally biased region" description="Basic and acidic residues" evidence="1">
    <location>
        <begin position="721"/>
        <end position="734"/>
    </location>
</feature>
<feature type="region of interest" description="Disordered" evidence="1">
    <location>
        <begin position="78"/>
        <end position="130"/>
    </location>
</feature>
<feature type="compositionally biased region" description="Basic and acidic residues" evidence="1">
    <location>
        <begin position="463"/>
        <end position="473"/>
    </location>
</feature>
<evidence type="ECO:0000313" key="2">
    <source>
        <dbReference type="EMBL" id="GFO48999.1"/>
    </source>
</evidence>
<feature type="compositionally biased region" description="Basic and acidic residues" evidence="1">
    <location>
        <begin position="511"/>
        <end position="547"/>
    </location>
</feature>
<feature type="region of interest" description="Disordered" evidence="1">
    <location>
        <begin position="24"/>
        <end position="64"/>
    </location>
</feature>
<comment type="caution">
    <text evidence="2">The sequence shown here is derived from an EMBL/GenBank/DDBJ whole genome shotgun (WGS) entry which is preliminary data.</text>
</comment>
<proteinExistence type="predicted"/>
<protein>
    <submittedName>
        <fullName evidence="2">Uncharacterized protein</fullName>
    </submittedName>
</protein>
<gene>
    <name evidence="2" type="ORF">PoB_007550400</name>
</gene>
<sequence>MEKIGSVQENPFYTKYGLKQATITPRNKYGFESQPGRRRLSSNGSLGNGEEEEEEKLPEYKPGSGFVGILKDKWSHLHAQEKPTPWKRASSLEDLPADDDPSPKIKQITSKETNHNKFSSSKNSTSVLAPRLSHRAQSIESLNQVSKKHPHIHKPAHNLRHVETAWQNREPSVPLKSPRGSHVVAPDVDLARDDIIIIEKTQQPQVENAAESSESEDDSPPLSYREEILPNELPKPNTVQNVRNIFENNSSLPSSKNFFQLKKRTENSLVSPLTSPSQVASPTSFDDGMSIRSLSPLSSSRLPNSDSYAKSILSPPATNPPNLTWRHADPSKSATDSSLSPRFANLYPPRQGGSAGLEATNSRDKTSSPSVASVSNSGASKSDAISSFTEAKASSVLAHSNFSESPRLGEARPTPSPRSTATVKPTIASKHSPPVEPLPLSAPPSAATSYKRSSPVVPVAPYKDNKEDRKDDGQPVMIYSKSRLSPKREKVPRIHDYAPVNEPNGVPKDNIINKDPKMMLKDVKNNKSESLRNTAADRKPAQIEGDKIIQTPQQTTIQIGSSRKVMTVPDDKGIGKDQALFHPAVKSTKKTQAPSVPGLDKVKTQLAPKPPTQSMIYVSSSESDESDNSTPPETPRTKDDVKPAGSLKDRSSIEENIGSTPSLITVSRLKQDEGPAPSRFSSTPEKPVTSSAPSKAKENQGTLNRDNDNKRSLTSSSKVPIHKEKASETKKDSVLKNSVAPRESIGGSSSTDEQPIKGHASIIINRVRQTNNSPSQMASDVVVSNGSTFFKLDPSLNDESSTDSDASPRAPFSKPSGSLPGSQASSSPFAINLTSVTSSSASDSGSERDSLSSEITNEIAEVRSKMGRAKKPPGAVQIFDSTQLKKKKREPAAIVPPLDFSGIHEDRSKNYCPPQTKIEPCNIKFIGENARTERSLLVKQRKVKVSFGQ</sequence>
<organism evidence="2 3">
    <name type="scientific">Plakobranchus ocellatus</name>
    <dbReference type="NCBI Taxonomy" id="259542"/>
    <lineage>
        <taxon>Eukaryota</taxon>
        <taxon>Metazoa</taxon>
        <taxon>Spiralia</taxon>
        <taxon>Lophotrochozoa</taxon>
        <taxon>Mollusca</taxon>
        <taxon>Gastropoda</taxon>
        <taxon>Heterobranchia</taxon>
        <taxon>Euthyneura</taxon>
        <taxon>Panpulmonata</taxon>
        <taxon>Sacoglossa</taxon>
        <taxon>Placobranchoidea</taxon>
        <taxon>Plakobranchidae</taxon>
        <taxon>Plakobranchus</taxon>
    </lineage>
</organism>
<feature type="region of interest" description="Disordered" evidence="1">
    <location>
        <begin position="393"/>
        <end position="893"/>
    </location>
</feature>
<feature type="compositionally biased region" description="Low complexity" evidence="1">
    <location>
        <begin position="835"/>
        <end position="844"/>
    </location>
</feature>
<dbReference type="EMBL" id="BLXT01008455">
    <property type="protein sequence ID" value="GFO48999.1"/>
    <property type="molecule type" value="Genomic_DNA"/>
</dbReference>
<feature type="compositionally biased region" description="Low complexity" evidence="1">
    <location>
        <begin position="815"/>
        <end position="828"/>
    </location>
</feature>
<name>A0AAV4DXR4_9GAST</name>
<accession>A0AAV4DXR4</accession>
<feature type="region of interest" description="Disordered" evidence="1">
    <location>
        <begin position="200"/>
        <end position="236"/>
    </location>
</feature>
<dbReference type="AlphaFoldDB" id="A0AAV4DXR4"/>
<feature type="compositionally biased region" description="Polar residues" evidence="1">
    <location>
        <begin position="679"/>
        <end position="704"/>
    </location>
</feature>
<dbReference type="Proteomes" id="UP000735302">
    <property type="component" value="Unassembled WGS sequence"/>
</dbReference>
<feature type="compositionally biased region" description="Basic and acidic residues" evidence="1">
    <location>
        <begin position="486"/>
        <end position="496"/>
    </location>
</feature>
<feature type="compositionally biased region" description="Low complexity" evidence="1">
    <location>
        <begin position="548"/>
        <end position="559"/>
    </location>
</feature>
<feature type="compositionally biased region" description="Polar residues" evidence="1">
    <location>
        <begin position="767"/>
        <end position="788"/>
    </location>
</feature>
<feature type="compositionally biased region" description="Low complexity" evidence="1">
    <location>
        <begin position="367"/>
        <end position="381"/>
    </location>
</feature>
<feature type="compositionally biased region" description="Basic and acidic residues" evidence="1">
    <location>
        <begin position="635"/>
        <end position="653"/>
    </location>
</feature>